<keyword evidence="2" id="KW-1185">Reference proteome</keyword>
<name>A0A1L3JFC6_9SPHN</name>
<sequence>MEQKNEVSPQYVKPQIVTSTQRDKVNLTVYRDPNRGQRAMSKNWPQGYAMVSETRTVTIPAGEAVIRFENVAEGMFPESAIISGLPNGVREKNMDARLLSPAGLVDAYLKRQVTITRTDKATGKSISSEAMITAGPFGGVILESEGGFEALHCTGLPERMSYGGVPEGLSAKPTLSVQTISDKQITATLTITYLSAGFDWDANYIAEAKPIDGKMAGKVDIFGWMTVANGGATSFDNANLMAVAGQPNRERSSPGPRPVEKGLNLKCWPTQRTHEIPYHGGYTSVLPPPPPPAPPMAMMEADAENIVVTGARIKVAKSMAPIAAVVAVQENLGDLKLYHVPILVNINAKGQKQVAMIVKPDVKYDHIYRINVDNISAYYNDDDDDQSKPIPFLLKSMNKTEDGLGLPLPAGRVAIFENSEFGPLWLGESSLTNRAVGDEVEVEVGESSAVRITLRLMQKKRNSEEYRLILSNALPYAVRAEVEIPYQLSGNPKSVRKIDGIPTWEVVVPANDEVSLIYKVKLQ</sequence>
<evidence type="ECO:0008006" key="3">
    <source>
        <dbReference type="Google" id="ProtNLM"/>
    </source>
</evidence>
<dbReference type="Proteomes" id="UP000242561">
    <property type="component" value="Chromosome"/>
</dbReference>
<dbReference type="STRING" id="1913578.LPB140_10785"/>
<dbReference type="KEGG" id="sphl:LPB140_10785"/>
<dbReference type="AlphaFoldDB" id="A0A1L3JFC6"/>
<organism evidence="1 2">
    <name type="scientific">Sphingorhabdus lutea</name>
    <dbReference type="NCBI Taxonomy" id="1913578"/>
    <lineage>
        <taxon>Bacteria</taxon>
        <taxon>Pseudomonadati</taxon>
        <taxon>Pseudomonadota</taxon>
        <taxon>Alphaproteobacteria</taxon>
        <taxon>Sphingomonadales</taxon>
        <taxon>Sphingomonadaceae</taxon>
        <taxon>Sphingorhabdus</taxon>
    </lineage>
</organism>
<dbReference type="PANTHER" id="PTHR38075:SF1">
    <property type="entry name" value="DUF4139 DOMAIN-CONTAINING PROTEIN"/>
    <property type="match status" value="1"/>
</dbReference>
<protein>
    <recommendedName>
        <fullName evidence="3">DUF4139 domain-containing protein</fullName>
    </recommendedName>
</protein>
<gene>
    <name evidence="1" type="ORF">LPB140_10785</name>
</gene>
<accession>A0A1L3JFC6</accession>
<evidence type="ECO:0000313" key="2">
    <source>
        <dbReference type="Proteomes" id="UP000242561"/>
    </source>
</evidence>
<evidence type="ECO:0000313" key="1">
    <source>
        <dbReference type="EMBL" id="APG63799.1"/>
    </source>
</evidence>
<dbReference type="EMBL" id="CP018154">
    <property type="protein sequence ID" value="APG63799.1"/>
    <property type="molecule type" value="Genomic_DNA"/>
</dbReference>
<dbReference type="PANTHER" id="PTHR38075">
    <property type="entry name" value="DUF4139 DOMAIN-CONTAINING PROTEIN"/>
    <property type="match status" value="1"/>
</dbReference>
<reference evidence="1 2" key="1">
    <citation type="submission" date="2016-11" db="EMBL/GenBank/DDBJ databases">
        <title>Sphingorhabdus sp. LPB0140, isolated from marine environment.</title>
        <authorList>
            <person name="Kim E."/>
            <person name="Yi H."/>
        </authorList>
    </citation>
    <scope>NUCLEOTIDE SEQUENCE [LARGE SCALE GENOMIC DNA]</scope>
    <source>
        <strain evidence="1 2">LPB0140</strain>
    </source>
</reference>
<proteinExistence type="predicted"/>